<evidence type="ECO:0000256" key="4">
    <source>
        <dbReference type="PIRSR" id="PIRSR001434-2"/>
    </source>
</evidence>
<dbReference type="InterPro" id="IPR015422">
    <property type="entry name" value="PyrdxlP-dep_Trfase_small"/>
</dbReference>
<evidence type="ECO:0000256" key="3">
    <source>
        <dbReference type="ARBA" id="ARBA00022898"/>
    </source>
</evidence>
<evidence type="ECO:0000256" key="2">
    <source>
        <dbReference type="ARBA" id="ARBA00009077"/>
    </source>
</evidence>
<dbReference type="GO" id="GO:0019346">
    <property type="term" value="P:transsulfuration"/>
    <property type="evidence" value="ECO:0007669"/>
    <property type="project" value="InterPro"/>
</dbReference>
<dbReference type="RefSeq" id="WP_096181388.1">
    <property type="nucleotide sequence ID" value="NZ_BDUF01000029.1"/>
</dbReference>
<dbReference type="AlphaFoldDB" id="A0A292YLA3"/>
<dbReference type="PANTHER" id="PTHR11808">
    <property type="entry name" value="TRANS-SULFURATION ENZYME FAMILY MEMBER"/>
    <property type="match status" value="1"/>
</dbReference>
<dbReference type="InterPro" id="IPR000277">
    <property type="entry name" value="Cys/Met-Metab_PyrdxlP-dep_enz"/>
</dbReference>
<dbReference type="Gene3D" id="3.90.1150.10">
    <property type="entry name" value="Aspartate Aminotransferase, domain 1"/>
    <property type="match status" value="1"/>
</dbReference>
<dbReference type="Pfam" id="PF01053">
    <property type="entry name" value="Cys_Met_Meta_PP"/>
    <property type="match status" value="1"/>
</dbReference>
<dbReference type="GO" id="GO:0016846">
    <property type="term" value="F:carbon-sulfur lyase activity"/>
    <property type="evidence" value="ECO:0007669"/>
    <property type="project" value="TreeGrafter"/>
</dbReference>
<dbReference type="CDD" id="cd00614">
    <property type="entry name" value="CGS_like"/>
    <property type="match status" value="1"/>
</dbReference>
<sequence>MKIETRLAQAGNRQDSATGAVSMPIHHSTTFSHPALGQSTGFDYTRTLNPTRKVLESTIADLENGTSGFAFASGMAAVSCLFELFEPGDHIVASNDLYGGTYRLLEQILKRKGLTTTYVDTGDLQAVETAVRSNTKCIFIETPTNPTMKITDIRGCSAIAKEAGAITIVDNTFMSPYFQRPLDLGADIVLHSGTKYLGGHNDVLCGLVAVKDEDLSQRLYFLQNSIGSVLGPQDCWLVVRGMKTLALRMERHNENAQLVARWLERHPLITKVYYPGLDGHPGKEVHEGQSGGYGGMLSFEVVEESMIEPILANVKLITFAESLGGVESLITYPARQTHFDIPKEVREAYGVTDRLLRFSVGIEHYQDIIEDLAQAIEAAKVGVKTNED</sequence>
<gene>
    <name evidence="6" type="ORF">EFBL_1315</name>
</gene>
<comment type="caution">
    <text evidence="6">The sequence shown here is derived from an EMBL/GenBank/DDBJ whole genome shotgun (WGS) entry which is preliminary data.</text>
</comment>
<dbReference type="SUPFAM" id="SSF53383">
    <property type="entry name" value="PLP-dependent transferases"/>
    <property type="match status" value="1"/>
</dbReference>
<dbReference type="OrthoDB" id="9803887at2"/>
<dbReference type="PIRSF" id="PIRSF001434">
    <property type="entry name" value="CGS"/>
    <property type="match status" value="1"/>
</dbReference>
<dbReference type="InterPro" id="IPR015421">
    <property type="entry name" value="PyrdxlP-dep_Trfase_major"/>
</dbReference>
<evidence type="ECO:0000313" key="7">
    <source>
        <dbReference type="Proteomes" id="UP000217785"/>
    </source>
</evidence>
<dbReference type="InterPro" id="IPR054542">
    <property type="entry name" value="Cys_met_metab_PP"/>
</dbReference>
<keyword evidence="7" id="KW-1185">Reference proteome</keyword>
<evidence type="ECO:0000313" key="6">
    <source>
        <dbReference type="EMBL" id="GAX89691.1"/>
    </source>
</evidence>
<dbReference type="GO" id="GO:0005737">
    <property type="term" value="C:cytoplasm"/>
    <property type="evidence" value="ECO:0007669"/>
    <property type="project" value="TreeGrafter"/>
</dbReference>
<comment type="cofactor">
    <cofactor evidence="1 5">
        <name>pyridoxal 5'-phosphate</name>
        <dbReference type="ChEBI" id="CHEBI:597326"/>
    </cofactor>
</comment>
<dbReference type="GO" id="GO:0030170">
    <property type="term" value="F:pyridoxal phosphate binding"/>
    <property type="evidence" value="ECO:0007669"/>
    <property type="project" value="InterPro"/>
</dbReference>
<dbReference type="Gene3D" id="3.40.640.10">
    <property type="entry name" value="Type I PLP-dependent aspartate aminotransferase-like (Major domain)"/>
    <property type="match status" value="1"/>
</dbReference>
<dbReference type="PROSITE" id="PS00868">
    <property type="entry name" value="CYS_MET_METAB_PP"/>
    <property type="match status" value="1"/>
</dbReference>
<name>A0A292YLA3_9BACL</name>
<keyword evidence="3 4" id="KW-0663">Pyridoxal phosphate</keyword>
<accession>A0A292YLA3</accession>
<protein>
    <submittedName>
        <fullName evidence="6">Cystathionine gamma-synthase</fullName>
    </submittedName>
</protein>
<dbReference type="FunFam" id="3.90.1150.10:FF:000033">
    <property type="entry name" value="Cystathionine gamma-synthase"/>
    <property type="match status" value="1"/>
</dbReference>
<proteinExistence type="inferred from homology"/>
<evidence type="ECO:0000256" key="1">
    <source>
        <dbReference type="ARBA" id="ARBA00001933"/>
    </source>
</evidence>
<dbReference type="FunFam" id="3.40.640.10:FF:000009">
    <property type="entry name" value="Cystathionine gamma-synthase homolog"/>
    <property type="match status" value="1"/>
</dbReference>
<dbReference type="InterPro" id="IPR015424">
    <property type="entry name" value="PyrdxlP-dep_Trfase"/>
</dbReference>
<organism evidence="6 7">
    <name type="scientific">Effusibacillus lacus</name>
    <dbReference type="NCBI Taxonomy" id="1348429"/>
    <lineage>
        <taxon>Bacteria</taxon>
        <taxon>Bacillati</taxon>
        <taxon>Bacillota</taxon>
        <taxon>Bacilli</taxon>
        <taxon>Bacillales</taxon>
        <taxon>Alicyclobacillaceae</taxon>
        <taxon>Effusibacillus</taxon>
    </lineage>
</organism>
<feature type="modified residue" description="N6-(pyridoxal phosphate)lysine" evidence="4">
    <location>
        <position position="195"/>
    </location>
</feature>
<dbReference type="PANTHER" id="PTHR11808:SF90">
    <property type="entry name" value="CYSTATHIONINE GAMMA-SYNTHASE"/>
    <property type="match status" value="1"/>
</dbReference>
<dbReference type="GO" id="GO:0009086">
    <property type="term" value="P:methionine biosynthetic process"/>
    <property type="evidence" value="ECO:0007669"/>
    <property type="project" value="UniProtKB-ARBA"/>
</dbReference>
<reference evidence="7" key="1">
    <citation type="submission" date="2017-07" db="EMBL/GenBank/DDBJ databases">
        <title>Draft genome sequence of Effusibacillus lacus strain skLN1.</title>
        <authorList>
            <person name="Watanabe M."/>
            <person name="Kojima H."/>
            <person name="Fukui M."/>
        </authorList>
    </citation>
    <scope>NUCLEOTIDE SEQUENCE [LARGE SCALE GENOMIC DNA]</scope>
    <source>
        <strain evidence="7">skLN1</strain>
    </source>
</reference>
<dbReference type="Proteomes" id="UP000217785">
    <property type="component" value="Unassembled WGS sequence"/>
</dbReference>
<evidence type="ECO:0000256" key="5">
    <source>
        <dbReference type="RuleBase" id="RU362118"/>
    </source>
</evidence>
<comment type="similarity">
    <text evidence="2 5">Belongs to the trans-sulfuration enzymes family.</text>
</comment>
<dbReference type="EMBL" id="BDUF01000029">
    <property type="protein sequence ID" value="GAX89691.1"/>
    <property type="molecule type" value="Genomic_DNA"/>
</dbReference>